<dbReference type="GO" id="GO:0016887">
    <property type="term" value="F:ATP hydrolysis activity"/>
    <property type="evidence" value="ECO:0007669"/>
    <property type="project" value="InterPro"/>
</dbReference>
<feature type="compositionally biased region" description="Low complexity" evidence="12">
    <location>
        <begin position="27"/>
        <end position="36"/>
    </location>
</feature>
<evidence type="ECO:0000313" key="16">
    <source>
        <dbReference type="Proteomes" id="UP001472866"/>
    </source>
</evidence>
<evidence type="ECO:0000256" key="7">
    <source>
        <dbReference type="ARBA" id="ARBA00022842"/>
    </source>
</evidence>
<dbReference type="GO" id="GO:0046872">
    <property type="term" value="F:metal ion binding"/>
    <property type="evidence" value="ECO:0007669"/>
    <property type="project" value="UniProtKB-KW"/>
</dbReference>
<dbReference type="InterPro" id="IPR023214">
    <property type="entry name" value="HAD_sf"/>
</dbReference>
<evidence type="ECO:0000259" key="13">
    <source>
        <dbReference type="Pfam" id="PF00122"/>
    </source>
</evidence>
<dbReference type="GO" id="GO:0005524">
    <property type="term" value="F:ATP binding"/>
    <property type="evidence" value="ECO:0007669"/>
    <property type="project" value="UniProtKB-UniRule"/>
</dbReference>
<feature type="transmembrane region" description="Helical" evidence="11">
    <location>
        <begin position="947"/>
        <end position="968"/>
    </location>
</feature>
<dbReference type="Proteomes" id="UP001472866">
    <property type="component" value="Chromosome 11"/>
</dbReference>
<dbReference type="InterPro" id="IPR018303">
    <property type="entry name" value="ATPase_P-typ_P_site"/>
</dbReference>
<evidence type="ECO:0000256" key="12">
    <source>
        <dbReference type="SAM" id="MobiDB-lite"/>
    </source>
</evidence>
<dbReference type="NCBIfam" id="TIGR01494">
    <property type="entry name" value="ATPase_P-type"/>
    <property type="match status" value="2"/>
</dbReference>
<evidence type="ECO:0000256" key="10">
    <source>
        <dbReference type="ARBA" id="ARBA00023136"/>
    </source>
</evidence>
<dbReference type="SFLD" id="SFLDF00027">
    <property type="entry name" value="p-type_atpase"/>
    <property type="match status" value="1"/>
</dbReference>
<feature type="region of interest" description="Disordered" evidence="12">
    <location>
        <begin position="1"/>
        <end position="48"/>
    </location>
</feature>
<keyword evidence="6 11" id="KW-0067">ATP-binding</keyword>
<feature type="domain" description="P-type ATPase A" evidence="13">
    <location>
        <begin position="298"/>
        <end position="386"/>
    </location>
</feature>
<evidence type="ECO:0000256" key="6">
    <source>
        <dbReference type="ARBA" id="ARBA00022840"/>
    </source>
</evidence>
<dbReference type="Pfam" id="PF00702">
    <property type="entry name" value="Hydrolase"/>
    <property type="match status" value="1"/>
</dbReference>
<evidence type="ECO:0000256" key="8">
    <source>
        <dbReference type="ARBA" id="ARBA00022967"/>
    </source>
</evidence>
<dbReference type="GO" id="GO:0016020">
    <property type="term" value="C:membrane"/>
    <property type="evidence" value="ECO:0007669"/>
    <property type="project" value="UniProtKB-SubCell"/>
</dbReference>
<dbReference type="NCBIfam" id="TIGR01525">
    <property type="entry name" value="ATPase-IB_hvy"/>
    <property type="match status" value="1"/>
</dbReference>
<feature type="transmembrane region" description="Helical" evidence="11">
    <location>
        <begin position="409"/>
        <end position="429"/>
    </location>
</feature>
<dbReference type="AlphaFoldDB" id="A0A7S3FNN0"/>
<organism evidence="14">
    <name type="scientific">Chloropicon roscoffensis</name>
    <dbReference type="NCBI Taxonomy" id="1461544"/>
    <lineage>
        <taxon>Eukaryota</taxon>
        <taxon>Viridiplantae</taxon>
        <taxon>Chlorophyta</taxon>
        <taxon>Chloropicophyceae</taxon>
        <taxon>Chloropicales</taxon>
        <taxon>Chloropicaceae</taxon>
        <taxon>Chloropicon</taxon>
    </lineage>
</organism>
<keyword evidence="8" id="KW-1278">Translocase</keyword>
<evidence type="ECO:0000256" key="9">
    <source>
        <dbReference type="ARBA" id="ARBA00022989"/>
    </source>
</evidence>
<keyword evidence="16" id="KW-1185">Reference proteome</keyword>
<dbReference type="EMBL" id="CP151511">
    <property type="protein sequence ID" value="WZN64964.1"/>
    <property type="molecule type" value="Genomic_DNA"/>
</dbReference>
<feature type="transmembrane region" description="Helical" evidence="11">
    <location>
        <begin position="199"/>
        <end position="221"/>
    </location>
</feature>
<feature type="transmembrane region" description="Helical" evidence="11">
    <location>
        <begin position="861"/>
        <end position="888"/>
    </location>
</feature>
<dbReference type="PANTHER" id="PTHR43079:SF1">
    <property type="entry name" value="CADMIUM_ZINC-TRANSPORTING ATPASE HMA1, CHLOROPLASTIC-RELATED"/>
    <property type="match status" value="1"/>
</dbReference>
<dbReference type="InterPro" id="IPR036412">
    <property type="entry name" value="HAD-like_sf"/>
</dbReference>
<dbReference type="Pfam" id="PF00122">
    <property type="entry name" value="E1-E2_ATPase"/>
    <property type="match status" value="1"/>
</dbReference>
<keyword evidence="5 11" id="KW-0547">Nucleotide-binding</keyword>
<dbReference type="GO" id="GO:0019829">
    <property type="term" value="F:ATPase-coupled monoatomic cation transmembrane transporter activity"/>
    <property type="evidence" value="ECO:0007669"/>
    <property type="project" value="InterPro"/>
</dbReference>
<comment type="similarity">
    <text evidence="2 11">Belongs to the cation transport ATPase (P-type) (TC 3.A.3) family. Type IB subfamily.</text>
</comment>
<feature type="transmembrane region" description="Helical" evidence="11">
    <location>
        <begin position="1026"/>
        <end position="1051"/>
    </location>
</feature>
<gene>
    <name evidence="14" type="ORF">CROS1456_LOCUS4993</name>
    <name evidence="15" type="ORF">HKI87_11g65210</name>
</gene>
<sequence length="1100" mass="115433">MDGRGPTRTPLTSKVPAMRMGLVRGASSPSSSPRPSVTSAKAGGQRVLRAAPRLRRTAGRAAARHQQQRRRRFHRVVEARGLEKEIEEALSTQTSMSEAELDDIDIMDSKGNVTSSCCGSHCDDVELMSSPVARMLERIFNALRLTAFAEYVEERSTAFTVASAVFLFCSAAVSMYLGGSSGRALAPATALGLERVGTACLCLVYGLLGVPAFIDVAYNLATFRIDIHVLTLLAVFGTVVIGSPLEGGLLLCLFEAAHTIEGRLTIAAKGNLASLMEGTPKVAVTVKVDGDNQPLYETEETVRVEAVVPGIHVVVKAGYIVPLDGRIVYGGGLVTSENITGESLPYLKRVGDTIPAGARSVDGTLVLETLRSAEESTPMRILKLTEAAQDRKPRITQFLDNWMGLYSKAVLASTFVISLALPLFGVSVLGTGGSVYRAAAFLTAAAPCALVMAPLAYISAISAIARRGVIVRGGKVIDALSKCDAIALDKTGTLTEGELECTGITGVGENGAGDEDVEPLSFALAVSQGSTHPISLAVKKCASMRPSPPHAAQDDADLKIDDFRMIPGYGVEATAESGRGDTYKVQFGSVDFVSKHLSGSSPSEIDSLLQTSGMDKVIAVLHTEKLGNGGGGTTSLFTFSDRIRSKSQRALVDLKDAKRDLRLTMLTGDREANAVNVAKQLGIDEVYAGLLPEDKVDYVEKIRHGSSKTGFVAFVGDGINDAPALATADVGIAFADSTTAAAASAADAIVLKEGGDHISSLPYIFRVAKKTKTIMKQNIALAMVSIVGASLPSVGGYFPLWLSVSLHEGSTLLVALNSLRCLLPVAETRTERAWAVAITTAAVVLATVVLVPGIVGTKFVARLGVVGSLGGLILMLESASAGLFAGALHSLTGPDHLAALAPLSMGRSTLAAGFLGGLWGFGHSAGQLFFGAIFILLKSRMNFQLDVIENFAGAAVGLTLMAIGYFGYKEAKDFNFDRMREDGRQKGKILSKFSLATFSTGFLHGLSPDAIFPILPAVTMAARGQAIAFVFFFLLGTVGSMASYTAFIGVGSSALAQKSPDITRKISMGSSFLAVGLGITLLVSAAFGVDVFSFLPTHHG</sequence>
<evidence type="ECO:0000256" key="11">
    <source>
        <dbReference type="RuleBase" id="RU362081"/>
    </source>
</evidence>
<dbReference type="EMBL" id="HBHZ01006435">
    <property type="protein sequence ID" value="CAE0191903.1"/>
    <property type="molecule type" value="Transcribed_RNA"/>
</dbReference>
<evidence type="ECO:0000313" key="14">
    <source>
        <dbReference type="EMBL" id="CAE0191903.1"/>
    </source>
</evidence>
<accession>A0A7S3FNN0</accession>
<reference evidence="14" key="1">
    <citation type="submission" date="2021-01" db="EMBL/GenBank/DDBJ databases">
        <authorList>
            <person name="Corre E."/>
            <person name="Pelletier E."/>
            <person name="Niang G."/>
            <person name="Scheremetjew M."/>
            <person name="Finn R."/>
            <person name="Kale V."/>
            <person name="Holt S."/>
            <person name="Cochrane G."/>
            <person name="Meng A."/>
            <person name="Brown T."/>
            <person name="Cohen L."/>
        </authorList>
    </citation>
    <scope>NUCLEOTIDE SEQUENCE</scope>
    <source>
        <strain evidence="14">RCC1871</strain>
    </source>
</reference>
<dbReference type="SFLD" id="SFLDS00003">
    <property type="entry name" value="Haloacid_Dehalogenase"/>
    <property type="match status" value="1"/>
</dbReference>
<dbReference type="InterPro" id="IPR008250">
    <property type="entry name" value="ATPase_P-typ_transduc_dom_A_sf"/>
</dbReference>
<feature type="transmembrane region" description="Helical" evidence="11">
    <location>
        <begin position="227"/>
        <end position="254"/>
    </location>
</feature>
<evidence type="ECO:0000256" key="4">
    <source>
        <dbReference type="ARBA" id="ARBA00022723"/>
    </source>
</evidence>
<dbReference type="InterPro" id="IPR027256">
    <property type="entry name" value="P-typ_ATPase_IB"/>
</dbReference>
<dbReference type="InterPro" id="IPR001757">
    <property type="entry name" value="P_typ_ATPase"/>
</dbReference>
<evidence type="ECO:0000256" key="5">
    <source>
        <dbReference type="ARBA" id="ARBA00022741"/>
    </source>
</evidence>
<dbReference type="PRINTS" id="PR00119">
    <property type="entry name" value="CATATPASE"/>
</dbReference>
<evidence type="ECO:0000256" key="2">
    <source>
        <dbReference type="ARBA" id="ARBA00006024"/>
    </source>
</evidence>
<dbReference type="SUPFAM" id="SSF56784">
    <property type="entry name" value="HAD-like"/>
    <property type="match status" value="1"/>
</dbReference>
<protein>
    <submittedName>
        <fullName evidence="15">Heavy metal transporting ATPase</fullName>
    </submittedName>
</protein>
<feature type="transmembrane region" description="Helical" evidence="11">
    <location>
        <begin position="1072"/>
        <end position="1095"/>
    </location>
</feature>
<dbReference type="PANTHER" id="PTHR43079">
    <property type="entry name" value="PROBABLE CADMIUM/ZINC-TRANSPORTING ATPASE HMA1"/>
    <property type="match status" value="1"/>
</dbReference>
<proteinExistence type="inferred from homology"/>
<keyword evidence="3 11" id="KW-0812">Transmembrane</keyword>
<dbReference type="PROSITE" id="PS00154">
    <property type="entry name" value="ATPASE_E1_E2"/>
    <property type="match status" value="1"/>
</dbReference>
<feature type="transmembrane region" description="Helical" evidence="11">
    <location>
        <begin position="835"/>
        <end position="855"/>
    </location>
</feature>
<name>A0A7S3FNN0_9CHLO</name>
<dbReference type="InterPro" id="IPR023299">
    <property type="entry name" value="ATPase_P-typ_cyto_dom_N"/>
</dbReference>
<evidence type="ECO:0000256" key="1">
    <source>
        <dbReference type="ARBA" id="ARBA00004141"/>
    </source>
</evidence>
<dbReference type="Gene3D" id="3.40.50.1000">
    <property type="entry name" value="HAD superfamily/HAD-like"/>
    <property type="match status" value="1"/>
</dbReference>
<dbReference type="InterPro" id="IPR051949">
    <property type="entry name" value="Cation_Transport_ATPase"/>
</dbReference>
<keyword evidence="4 11" id="KW-0479">Metal-binding</keyword>
<evidence type="ECO:0000256" key="3">
    <source>
        <dbReference type="ARBA" id="ARBA00022692"/>
    </source>
</evidence>
<dbReference type="SFLD" id="SFLDG00002">
    <property type="entry name" value="C1.7:_P-type_atpase_like"/>
    <property type="match status" value="1"/>
</dbReference>
<feature type="transmembrane region" description="Helical" evidence="11">
    <location>
        <begin position="435"/>
        <end position="458"/>
    </location>
</feature>
<feature type="transmembrane region" description="Helical" evidence="11">
    <location>
        <begin position="909"/>
        <end position="935"/>
    </location>
</feature>
<comment type="subcellular location">
    <subcellularLocation>
        <location evidence="1">Membrane</location>
        <topology evidence="1">Multi-pass membrane protein</topology>
    </subcellularLocation>
</comment>
<dbReference type="Gene3D" id="3.40.1110.10">
    <property type="entry name" value="Calcium-transporting ATPase, cytoplasmic domain N"/>
    <property type="match status" value="1"/>
</dbReference>
<dbReference type="InterPro" id="IPR059000">
    <property type="entry name" value="ATPase_P-type_domA"/>
</dbReference>
<feature type="transmembrane region" description="Helical" evidence="11">
    <location>
        <begin position="779"/>
        <end position="798"/>
    </location>
</feature>
<keyword evidence="10 11" id="KW-0472">Membrane</keyword>
<keyword evidence="7" id="KW-0460">Magnesium</keyword>
<dbReference type="Gene3D" id="2.70.150.10">
    <property type="entry name" value="Calcium-transporting ATPase, cytoplasmic transduction domain A"/>
    <property type="match status" value="1"/>
</dbReference>
<keyword evidence="9 11" id="KW-1133">Transmembrane helix</keyword>
<reference evidence="15 16" key="2">
    <citation type="submission" date="2024-03" db="EMBL/GenBank/DDBJ databases">
        <title>Complete genome sequence of the green alga Chloropicon roscoffensis RCC1871.</title>
        <authorList>
            <person name="Lemieux C."/>
            <person name="Pombert J.-F."/>
            <person name="Otis C."/>
            <person name="Turmel M."/>
        </authorList>
    </citation>
    <scope>NUCLEOTIDE SEQUENCE [LARGE SCALE GENOMIC DNA]</scope>
    <source>
        <strain evidence="15 16">RCC1871</strain>
    </source>
</reference>
<dbReference type="SUPFAM" id="SSF81653">
    <property type="entry name" value="Calcium ATPase, transduction domain A"/>
    <property type="match status" value="1"/>
</dbReference>
<evidence type="ECO:0000313" key="15">
    <source>
        <dbReference type="EMBL" id="WZN64964.1"/>
    </source>
</evidence>
<dbReference type="InterPro" id="IPR044492">
    <property type="entry name" value="P_typ_ATPase_HD_dom"/>
</dbReference>
<feature type="transmembrane region" description="Helical" evidence="11">
    <location>
        <begin position="158"/>
        <end position="178"/>
    </location>
</feature>